<reference evidence="2" key="1">
    <citation type="submission" date="2018-01" db="EMBL/GenBank/DDBJ databases">
        <title>An insight into the sialome of Amazonian anophelines.</title>
        <authorList>
            <person name="Ribeiro J.M."/>
            <person name="Scarpassa V."/>
            <person name="Calvo E."/>
        </authorList>
    </citation>
    <scope>NUCLEOTIDE SEQUENCE</scope>
    <source>
        <tissue evidence="2">Salivary glands</tissue>
    </source>
</reference>
<evidence type="ECO:0000256" key="1">
    <source>
        <dbReference type="SAM" id="SignalP"/>
    </source>
</evidence>
<dbReference type="EMBL" id="GGFM01009882">
    <property type="protein sequence ID" value="MBW30633.1"/>
    <property type="molecule type" value="Transcribed_RNA"/>
</dbReference>
<name>A0A2M3ZQ63_9DIPT</name>
<keyword evidence="1" id="KW-0732">Signal</keyword>
<evidence type="ECO:0000313" key="2">
    <source>
        <dbReference type="EMBL" id="MBW30633.1"/>
    </source>
</evidence>
<feature type="signal peptide" evidence="1">
    <location>
        <begin position="1"/>
        <end position="20"/>
    </location>
</feature>
<protein>
    <submittedName>
        <fullName evidence="2">Putative secreted peptide</fullName>
    </submittedName>
</protein>
<sequence length="169" mass="19426">MNRLGTSILLLATQLVSVRPLPGEKIYLWIDLNDIWKTHHKKKLQYLRYRRLLYPMELPVAKLVVLLPLPLTQTHGPLIAVYCVLGQLDSHTPVTVSLIVTMMTLDVSVMMMKKILTNPLELVRKRSNHLFEHPIQFTYGWTVTTSWKAQDGQIGKPSRIVSLAHPYHP</sequence>
<proteinExistence type="predicted"/>
<accession>A0A2M3ZQ63</accession>
<feature type="chain" id="PRO_5014869542" evidence="1">
    <location>
        <begin position="21"/>
        <end position="169"/>
    </location>
</feature>
<dbReference type="AlphaFoldDB" id="A0A2M3ZQ63"/>
<organism evidence="2">
    <name type="scientific">Anopheles braziliensis</name>
    <dbReference type="NCBI Taxonomy" id="58242"/>
    <lineage>
        <taxon>Eukaryota</taxon>
        <taxon>Metazoa</taxon>
        <taxon>Ecdysozoa</taxon>
        <taxon>Arthropoda</taxon>
        <taxon>Hexapoda</taxon>
        <taxon>Insecta</taxon>
        <taxon>Pterygota</taxon>
        <taxon>Neoptera</taxon>
        <taxon>Endopterygota</taxon>
        <taxon>Diptera</taxon>
        <taxon>Nematocera</taxon>
        <taxon>Culicoidea</taxon>
        <taxon>Culicidae</taxon>
        <taxon>Anophelinae</taxon>
        <taxon>Anopheles</taxon>
    </lineage>
</organism>